<comment type="similarity">
    <text evidence="1">Belongs to the sulfatase family.</text>
</comment>
<keyword evidence="8" id="KW-1185">Reference proteome</keyword>
<dbReference type="GO" id="GO:0046872">
    <property type="term" value="F:metal ion binding"/>
    <property type="evidence" value="ECO:0007669"/>
    <property type="project" value="UniProtKB-KW"/>
</dbReference>
<dbReference type="PANTHER" id="PTHR42693">
    <property type="entry name" value="ARYLSULFATASE FAMILY MEMBER"/>
    <property type="match status" value="1"/>
</dbReference>
<reference evidence="7 8" key="1">
    <citation type="journal article" date="2010" name="Stand. Genomic Sci.">
        <title>Complete genome sequence of Coraliomargarita akajimensis type strain (04OKA010-24).</title>
        <authorList>
            <person name="Mavromatis K."/>
            <person name="Abt B."/>
            <person name="Brambilla E."/>
            <person name="Lapidus A."/>
            <person name="Copeland A."/>
            <person name="Deshpande S."/>
            <person name="Nolan M."/>
            <person name="Lucas S."/>
            <person name="Tice H."/>
            <person name="Cheng J.F."/>
            <person name="Han C."/>
            <person name="Detter J.C."/>
            <person name="Woyke T."/>
            <person name="Goodwin L."/>
            <person name="Pitluck S."/>
            <person name="Held B."/>
            <person name="Brettin T."/>
            <person name="Tapia R."/>
            <person name="Ivanova N."/>
            <person name="Mikhailova N."/>
            <person name="Pati A."/>
            <person name="Liolios K."/>
            <person name="Chen A."/>
            <person name="Palaniappan K."/>
            <person name="Land M."/>
            <person name="Hauser L."/>
            <person name="Chang Y.J."/>
            <person name="Jeffries C.D."/>
            <person name="Rohde M."/>
            <person name="Goker M."/>
            <person name="Bristow J."/>
            <person name="Eisen J.A."/>
            <person name="Markowitz V."/>
            <person name="Hugenholtz P."/>
            <person name="Klenk H.P."/>
            <person name="Kyrpides N.C."/>
        </authorList>
    </citation>
    <scope>NUCLEOTIDE SEQUENCE [LARGE SCALE GENOMIC DNA]</scope>
    <source>
        <strain evidence="8">DSM 45221 / IAM 15411 / JCM 23193 / KCTC 12865</strain>
    </source>
</reference>
<sequence length="621" mass="70003">MKYIPACCILSILAVASLSGAASKPEIERPNVVFVITDDQGYGDFGFTGNPIVQTPALDALRQESILLNNYHVDPTCAPTRSALLTGRYSGRVGVWHTIQGRNMLRSREVTMADIFGNNGYATGLFGKWHLGDAYPYRPEDRGFQEVVYHGAGGVGQTPDYWGNDYFDDTYFKNGKVERFEGFCTDVWFDEGIDFIRRHAQAGKPFFAMIAPNAPHGPFYAPEKYVKLYEDNPDVPVVGFYGMITNIDDNMARLLQVLEDEGVAENTILVYTTDNGTAGGVWGDKGFTAGMRGTKGSQYDGGHRVPLLLRWPEGELNQATTIERLTAHLDILPTFIDLCNLVAPETAYDGQSLRPLLYDPQAEWPERHLVVESQRVVDPVKWRVCAVMTDRWRLVDGEQLFDMRADPGQTKAVQDDYPEVAERLRAEYEKFWNDVSLEHDLTSYMIIGSDEAPFVTLTSHDWLVESLPWNQPYVMVGAFAKRAHWAIEVEQAGVYEISLRRWPMELDLPINDANGFKGFDFTEARLRVGHIDTRMEIPADAHEVTFRVELEAGVTELAPVFIGSENESTPFYAYVTHKPFVGWQTAEGQGMPRFDPNYGRLPPQPLAQFTERYQKILKTGN</sequence>
<dbReference type="Proteomes" id="UP000000925">
    <property type="component" value="Chromosome"/>
</dbReference>
<dbReference type="InterPro" id="IPR017850">
    <property type="entry name" value="Alkaline_phosphatase_core_sf"/>
</dbReference>
<dbReference type="eggNOG" id="COG3119">
    <property type="taxonomic scope" value="Bacteria"/>
</dbReference>
<evidence type="ECO:0000256" key="5">
    <source>
        <dbReference type="SAM" id="SignalP"/>
    </source>
</evidence>
<dbReference type="PROSITE" id="PS00523">
    <property type="entry name" value="SULFATASE_1"/>
    <property type="match status" value="1"/>
</dbReference>
<dbReference type="Gene3D" id="3.40.720.10">
    <property type="entry name" value="Alkaline Phosphatase, subunit A"/>
    <property type="match status" value="2"/>
</dbReference>
<evidence type="ECO:0000313" key="8">
    <source>
        <dbReference type="Proteomes" id="UP000000925"/>
    </source>
</evidence>
<dbReference type="InterPro" id="IPR050738">
    <property type="entry name" value="Sulfatase"/>
</dbReference>
<keyword evidence="2" id="KW-0479">Metal-binding</keyword>
<protein>
    <submittedName>
        <fullName evidence="7">Sulfatase</fullName>
    </submittedName>
</protein>
<keyword evidence="4" id="KW-0106">Calcium</keyword>
<dbReference type="InterPro" id="IPR024607">
    <property type="entry name" value="Sulfatase_CS"/>
</dbReference>
<evidence type="ECO:0000259" key="6">
    <source>
        <dbReference type="Pfam" id="PF00884"/>
    </source>
</evidence>
<dbReference type="CDD" id="cd16146">
    <property type="entry name" value="ARS_like"/>
    <property type="match status" value="1"/>
</dbReference>
<dbReference type="OrthoDB" id="279611at2"/>
<keyword evidence="5" id="KW-0732">Signal</keyword>
<evidence type="ECO:0000256" key="2">
    <source>
        <dbReference type="ARBA" id="ARBA00022723"/>
    </source>
</evidence>
<dbReference type="InterPro" id="IPR000917">
    <property type="entry name" value="Sulfatase_N"/>
</dbReference>
<dbReference type="FunFam" id="3.40.720.10:FF:000070">
    <property type="entry name" value="Arylsulfatase A"/>
    <property type="match status" value="1"/>
</dbReference>
<gene>
    <name evidence="7" type="ordered locus">Caka_0793</name>
</gene>
<organism evidence="7 8">
    <name type="scientific">Coraliomargarita akajimensis (strain DSM 45221 / IAM 15411 / JCM 23193 / KCTC 12865 / 04OKA010-24)</name>
    <dbReference type="NCBI Taxonomy" id="583355"/>
    <lineage>
        <taxon>Bacteria</taxon>
        <taxon>Pseudomonadati</taxon>
        <taxon>Verrucomicrobiota</taxon>
        <taxon>Opitutia</taxon>
        <taxon>Puniceicoccales</taxon>
        <taxon>Coraliomargaritaceae</taxon>
        <taxon>Coraliomargarita</taxon>
    </lineage>
</organism>
<dbReference type="RefSeq" id="WP_013042541.1">
    <property type="nucleotide sequence ID" value="NC_014008.1"/>
</dbReference>
<accession>D5EQ49</accession>
<name>D5EQ49_CORAD</name>
<dbReference type="AlphaFoldDB" id="D5EQ49"/>
<evidence type="ECO:0000256" key="4">
    <source>
        <dbReference type="ARBA" id="ARBA00022837"/>
    </source>
</evidence>
<keyword evidence="3" id="KW-0378">Hydrolase</keyword>
<evidence type="ECO:0000313" key="7">
    <source>
        <dbReference type="EMBL" id="ADE53817.1"/>
    </source>
</evidence>
<evidence type="ECO:0000256" key="3">
    <source>
        <dbReference type="ARBA" id="ARBA00022801"/>
    </source>
</evidence>
<dbReference type="GO" id="GO:0004065">
    <property type="term" value="F:arylsulfatase activity"/>
    <property type="evidence" value="ECO:0007669"/>
    <property type="project" value="TreeGrafter"/>
</dbReference>
<feature type="domain" description="Sulfatase N-terminal" evidence="6">
    <location>
        <begin position="30"/>
        <end position="339"/>
    </location>
</feature>
<proteinExistence type="inferred from homology"/>
<evidence type="ECO:0000256" key="1">
    <source>
        <dbReference type="ARBA" id="ARBA00008779"/>
    </source>
</evidence>
<dbReference type="SUPFAM" id="SSF53649">
    <property type="entry name" value="Alkaline phosphatase-like"/>
    <property type="match status" value="1"/>
</dbReference>
<dbReference type="HOGENOM" id="CLU_006332_10_4_0"/>
<feature type="signal peptide" evidence="5">
    <location>
        <begin position="1"/>
        <end position="21"/>
    </location>
</feature>
<dbReference type="EMBL" id="CP001998">
    <property type="protein sequence ID" value="ADE53817.1"/>
    <property type="molecule type" value="Genomic_DNA"/>
</dbReference>
<dbReference type="STRING" id="583355.Caka_0793"/>
<dbReference type="PANTHER" id="PTHR42693:SF53">
    <property type="entry name" value="ENDO-4-O-SULFATASE"/>
    <property type="match status" value="1"/>
</dbReference>
<dbReference type="Pfam" id="PF00884">
    <property type="entry name" value="Sulfatase"/>
    <property type="match status" value="1"/>
</dbReference>
<feature type="chain" id="PRO_5003071346" evidence="5">
    <location>
        <begin position="22"/>
        <end position="621"/>
    </location>
</feature>
<dbReference type="KEGG" id="caa:Caka_0793"/>